<dbReference type="InterPro" id="IPR036638">
    <property type="entry name" value="HLH_DNA-bd_sf"/>
</dbReference>
<gene>
    <name evidence="7" type="ORF">LIER_07355</name>
</gene>
<dbReference type="GO" id="GO:0005634">
    <property type="term" value="C:nucleus"/>
    <property type="evidence" value="ECO:0007669"/>
    <property type="project" value="UniProtKB-SubCell"/>
</dbReference>
<reference evidence="7 8" key="1">
    <citation type="submission" date="2024-01" db="EMBL/GenBank/DDBJ databases">
        <title>The complete chloroplast genome sequence of Lithospermum erythrorhizon: insights into the phylogenetic relationship among Boraginaceae species and the maternal lineages of purple gromwells.</title>
        <authorList>
            <person name="Okada T."/>
            <person name="Watanabe K."/>
        </authorList>
    </citation>
    <scope>NUCLEOTIDE SEQUENCE [LARGE SCALE GENOMIC DNA]</scope>
</reference>
<name>A0AAV3PC31_LITER</name>
<dbReference type="Pfam" id="PF00010">
    <property type="entry name" value="HLH"/>
    <property type="match status" value="1"/>
</dbReference>
<evidence type="ECO:0000256" key="3">
    <source>
        <dbReference type="ARBA" id="ARBA00023163"/>
    </source>
</evidence>
<comment type="subcellular location">
    <subcellularLocation>
        <location evidence="1">Nucleus</location>
    </subcellularLocation>
</comment>
<keyword evidence="2" id="KW-0805">Transcription regulation</keyword>
<keyword evidence="8" id="KW-1185">Reference proteome</keyword>
<dbReference type="GO" id="GO:0046983">
    <property type="term" value="F:protein dimerization activity"/>
    <property type="evidence" value="ECO:0007669"/>
    <property type="project" value="InterPro"/>
</dbReference>
<feature type="compositionally biased region" description="Basic residues" evidence="5">
    <location>
        <begin position="81"/>
        <end position="95"/>
    </location>
</feature>
<keyword evidence="3" id="KW-0804">Transcription</keyword>
<keyword evidence="4" id="KW-0539">Nucleus</keyword>
<evidence type="ECO:0000256" key="1">
    <source>
        <dbReference type="ARBA" id="ARBA00004123"/>
    </source>
</evidence>
<evidence type="ECO:0000256" key="2">
    <source>
        <dbReference type="ARBA" id="ARBA00023015"/>
    </source>
</evidence>
<feature type="region of interest" description="Disordered" evidence="5">
    <location>
        <begin position="1"/>
        <end position="95"/>
    </location>
</feature>
<evidence type="ECO:0000313" key="7">
    <source>
        <dbReference type="EMBL" id="GAA0147723.1"/>
    </source>
</evidence>
<feature type="compositionally biased region" description="Low complexity" evidence="5">
    <location>
        <begin position="23"/>
        <end position="36"/>
    </location>
</feature>
<evidence type="ECO:0000259" key="6">
    <source>
        <dbReference type="PROSITE" id="PS50888"/>
    </source>
</evidence>
<organism evidence="7 8">
    <name type="scientific">Lithospermum erythrorhizon</name>
    <name type="common">Purple gromwell</name>
    <name type="synonym">Lithospermum officinale var. erythrorhizon</name>
    <dbReference type="NCBI Taxonomy" id="34254"/>
    <lineage>
        <taxon>Eukaryota</taxon>
        <taxon>Viridiplantae</taxon>
        <taxon>Streptophyta</taxon>
        <taxon>Embryophyta</taxon>
        <taxon>Tracheophyta</taxon>
        <taxon>Spermatophyta</taxon>
        <taxon>Magnoliopsida</taxon>
        <taxon>eudicotyledons</taxon>
        <taxon>Gunneridae</taxon>
        <taxon>Pentapetalae</taxon>
        <taxon>asterids</taxon>
        <taxon>lamiids</taxon>
        <taxon>Boraginales</taxon>
        <taxon>Boraginaceae</taxon>
        <taxon>Boraginoideae</taxon>
        <taxon>Lithospermeae</taxon>
        <taxon>Lithospermum</taxon>
    </lineage>
</organism>
<sequence>MLSLSNASFPSFGWPSDDILQSNNNNNTNDNYNNDNELLIFREFSESSSHSPSSHEPQQYIEPFSSPGAFGDHHTSANMVMKKKQNHNANERHRRLKISSLYTTLRSLLPDSDQTV</sequence>
<dbReference type="Gene3D" id="4.10.280.10">
    <property type="entry name" value="Helix-loop-helix DNA-binding domain"/>
    <property type="match status" value="1"/>
</dbReference>
<dbReference type="EMBL" id="BAABME010001125">
    <property type="protein sequence ID" value="GAA0147723.1"/>
    <property type="molecule type" value="Genomic_DNA"/>
</dbReference>
<comment type="caution">
    <text evidence="7">The sequence shown here is derived from an EMBL/GenBank/DDBJ whole genome shotgun (WGS) entry which is preliminary data.</text>
</comment>
<protein>
    <recommendedName>
        <fullName evidence="6">BHLH domain-containing protein</fullName>
    </recommendedName>
</protein>
<dbReference type="InterPro" id="IPR011598">
    <property type="entry name" value="bHLH_dom"/>
</dbReference>
<feature type="compositionally biased region" description="Low complexity" evidence="5">
    <location>
        <begin position="46"/>
        <end position="57"/>
    </location>
</feature>
<feature type="domain" description="BHLH" evidence="6">
    <location>
        <begin position="82"/>
        <end position="116"/>
    </location>
</feature>
<dbReference type="PROSITE" id="PS50888">
    <property type="entry name" value="BHLH"/>
    <property type="match status" value="1"/>
</dbReference>
<evidence type="ECO:0000256" key="4">
    <source>
        <dbReference type="ARBA" id="ARBA00023242"/>
    </source>
</evidence>
<dbReference type="SUPFAM" id="SSF47459">
    <property type="entry name" value="HLH, helix-loop-helix DNA-binding domain"/>
    <property type="match status" value="1"/>
</dbReference>
<evidence type="ECO:0000313" key="8">
    <source>
        <dbReference type="Proteomes" id="UP001454036"/>
    </source>
</evidence>
<accession>A0AAV3PC31</accession>
<dbReference type="AlphaFoldDB" id="A0AAV3PC31"/>
<dbReference type="Proteomes" id="UP001454036">
    <property type="component" value="Unassembled WGS sequence"/>
</dbReference>
<proteinExistence type="predicted"/>
<evidence type="ECO:0000256" key="5">
    <source>
        <dbReference type="SAM" id="MobiDB-lite"/>
    </source>
</evidence>